<gene>
    <name evidence="1" type="ORF">AMR76_22065</name>
</gene>
<dbReference type="Pfam" id="PF07459">
    <property type="entry name" value="CTX_RstB"/>
    <property type="match status" value="1"/>
</dbReference>
<dbReference type="InterPro" id="IPR010008">
    <property type="entry name" value="Vibrio_Phage_CTX_RstB"/>
</dbReference>
<keyword evidence="2" id="KW-1185">Reference proteome</keyword>
<evidence type="ECO:0000313" key="2">
    <source>
        <dbReference type="Proteomes" id="UP000051221"/>
    </source>
</evidence>
<dbReference type="InParanoid" id="A0A0Q2RHS7"/>
<reference evidence="1 2" key="1">
    <citation type="submission" date="2015-08" db="EMBL/GenBank/DDBJ databases">
        <title>Antibacterial properties of a collection of Vibrionaceae strains.</title>
        <authorList>
            <person name="Giubergia S."/>
        </authorList>
    </citation>
    <scope>NUCLEOTIDE SEQUENCE [LARGE SCALE GENOMIC DNA]</scope>
    <source>
        <strain evidence="1 2">S0821</strain>
    </source>
</reference>
<dbReference type="RefSeq" id="WP_055467246.1">
    <property type="nucleotide sequence ID" value="NZ_LKHS01000035.1"/>
</dbReference>
<comment type="caution">
    <text evidence="1">The sequence shown here is derived from an EMBL/GenBank/DDBJ whole genome shotgun (WGS) entry which is preliminary data.</text>
</comment>
<sequence>MQVIFISATHRFGTSFKKSPRGVQYDICNLAYGDPIEPVNLPNMTFYGHGAQVKEIGLAKTALSSFENLKVGDLIELIFTPNPENPRMNLVSGFKPVKQD</sequence>
<accession>A0A0Q2RHS7</accession>
<proteinExistence type="predicted"/>
<dbReference type="Proteomes" id="UP000051221">
    <property type="component" value="Unassembled WGS sequence"/>
</dbReference>
<organism evidence="1 2">
    <name type="scientific">Vibrio furnissii</name>
    <dbReference type="NCBI Taxonomy" id="29494"/>
    <lineage>
        <taxon>Bacteria</taxon>
        <taxon>Pseudomonadati</taxon>
        <taxon>Pseudomonadota</taxon>
        <taxon>Gammaproteobacteria</taxon>
        <taxon>Vibrionales</taxon>
        <taxon>Vibrionaceae</taxon>
        <taxon>Vibrio</taxon>
    </lineage>
</organism>
<evidence type="ECO:0008006" key="3">
    <source>
        <dbReference type="Google" id="ProtNLM"/>
    </source>
</evidence>
<dbReference type="EMBL" id="LKHS01000035">
    <property type="protein sequence ID" value="KQH83606.1"/>
    <property type="molecule type" value="Genomic_DNA"/>
</dbReference>
<dbReference type="AlphaFoldDB" id="A0A0Q2RHS7"/>
<name>A0A0Q2RHS7_VIBFU</name>
<evidence type="ECO:0000313" key="1">
    <source>
        <dbReference type="EMBL" id="KQH83606.1"/>
    </source>
</evidence>
<protein>
    <recommendedName>
        <fullName evidence="3">VSK-int</fullName>
    </recommendedName>
</protein>